<dbReference type="EMBL" id="MCFC01000005">
    <property type="protein sequence ID" value="ORY33701.1"/>
    <property type="molecule type" value="Genomic_DNA"/>
</dbReference>
<dbReference type="Proteomes" id="UP000193986">
    <property type="component" value="Unassembled WGS sequence"/>
</dbReference>
<reference evidence="9 10" key="1">
    <citation type="submission" date="2016-07" db="EMBL/GenBank/DDBJ databases">
        <title>Pervasive Adenine N6-methylation of Active Genes in Fungi.</title>
        <authorList>
            <consortium name="DOE Joint Genome Institute"/>
            <person name="Mondo S.J."/>
            <person name="Dannebaum R.O."/>
            <person name="Kuo R.C."/>
            <person name="Labutti K."/>
            <person name="Haridas S."/>
            <person name="Kuo A."/>
            <person name="Salamov A."/>
            <person name="Ahrendt S.R."/>
            <person name="Lipzen A."/>
            <person name="Sullivan W."/>
            <person name="Andreopoulos W.B."/>
            <person name="Clum A."/>
            <person name="Lindquist E."/>
            <person name="Daum C."/>
            <person name="Ramamoorthy G.K."/>
            <person name="Gryganskyi A."/>
            <person name="Culley D."/>
            <person name="Magnuson J.K."/>
            <person name="James T.Y."/>
            <person name="O'Malley M.A."/>
            <person name="Stajich J.E."/>
            <person name="Spatafora J.W."/>
            <person name="Visel A."/>
            <person name="Grigoriev I.V."/>
        </authorList>
    </citation>
    <scope>NUCLEOTIDE SEQUENCE [LARGE SCALE GENOMIC DNA]</scope>
    <source>
        <strain evidence="9 10">68-887.2</strain>
    </source>
</reference>
<feature type="domain" description="N-terminal Ras-GEF" evidence="8">
    <location>
        <begin position="902"/>
        <end position="1035"/>
    </location>
</feature>
<dbReference type="InterPro" id="IPR056685">
    <property type="entry name" value="DUF7783"/>
</dbReference>
<evidence type="ECO:0000259" key="6">
    <source>
        <dbReference type="PROSITE" id="PS50002"/>
    </source>
</evidence>
<accession>A0A1Y2BFU8</accession>
<dbReference type="PROSITE" id="PS50009">
    <property type="entry name" value="RASGEF_CAT"/>
    <property type="match status" value="1"/>
</dbReference>
<dbReference type="SUPFAM" id="SSF48366">
    <property type="entry name" value="Ras GEF"/>
    <property type="match status" value="1"/>
</dbReference>
<dbReference type="SMART" id="SM00229">
    <property type="entry name" value="RasGEFN"/>
    <property type="match status" value="1"/>
</dbReference>
<dbReference type="CDD" id="cd00155">
    <property type="entry name" value="RasGEF"/>
    <property type="match status" value="1"/>
</dbReference>
<feature type="compositionally biased region" description="Polar residues" evidence="5">
    <location>
        <begin position="379"/>
        <end position="391"/>
    </location>
</feature>
<dbReference type="Pfam" id="PF00618">
    <property type="entry name" value="RasGEF_N"/>
    <property type="match status" value="1"/>
</dbReference>
<dbReference type="InterPro" id="IPR036964">
    <property type="entry name" value="RASGEF_cat_dom_sf"/>
</dbReference>
<feature type="compositionally biased region" description="Acidic residues" evidence="5">
    <location>
        <begin position="685"/>
        <end position="709"/>
    </location>
</feature>
<keyword evidence="2 3" id="KW-0344">Guanine-nucleotide releasing factor</keyword>
<dbReference type="SMART" id="SM00147">
    <property type="entry name" value="RasGEF"/>
    <property type="match status" value="1"/>
</dbReference>
<feature type="domain" description="Ras-GEF" evidence="7">
    <location>
        <begin position="1098"/>
        <end position="1324"/>
    </location>
</feature>
<dbReference type="InterPro" id="IPR023578">
    <property type="entry name" value="Ras_GEF_dom_sf"/>
</dbReference>
<feature type="compositionally biased region" description="Polar residues" evidence="5">
    <location>
        <begin position="1"/>
        <end position="16"/>
    </location>
</feature>
<dbReference type="GO" id="GO:0005085">
    <property type="term" value="F:guanyl-nucleotide exchange factor activity"/>
    <property type="evidence" value="ECO:0007669"/>
    <property type="project" value="UniProtKB-KW"/>
</dbReference>
<dbReference type="Gene3D" id="1.10.840.10">
    <property type="entry name" value="Ras guanine-nucleotide exchange factors catalytic domain"/>
    <property type="match status" value="1"/>
</dbReference>
<dbReference type="InterPro" id="IPR001895">
    <property type="entry name" value="RASGEF_cat_dom"/>
</dbReference>
<dbReference type="Pfam" id="PF00617">
    <property type="entry name" value="RasGEF"/>
    <property type="match status" value="1"/>
</dbReference>
<evidence type="ECO:0000259" key="7">
    <source>
        <dbReference type="PROSITE" id="PS50009"/>
    </source>
</evidence>
<keyword evidence="10" id="KW-1185">Reference proteome</keyword>
<feature type="region of interest" description="Disordered" evidence="5">
    <location>
        <begin position="1"/>
        <end position="33"/>
    </location>
</feature>
<organism evidence="9 10">
    <name type="scientific">Naematelia encephala</name>
    <dbReference type="NCBI Taxonomy" id="71784"/>
    <lineage>
        <taxon>Eukaryota</taxon>
        <taxon>Fungi</taxon>
        <taxon>Dikarya</taxon>
        <taxon>Basidiomycota</taxon>
        <taxon>Agaricomycotina</taxon>
        <taxon>Tremellomycetes</taxon>
        <taxon>Tremellales</taxon>
        <taxon>Naemateliaceae</taxon>
        <taxon>Naematelia</taxon>
    </lineage>
</organism>
<dbReference type="GO" id="GO:0005886">
    <property type="term" value="C:plasma membrane"/>
    <property type="evidence" value="ECO:0007669"/>
    <property type="project" value="TreeGrafter"/>
</dbReference>
<feature type="region of interest" description="Disordered" evidence="5">
    <location>
        <begin position="681"/>
        <end position="794"/>
    </location>
</feature>
<dbReference type="InterPro" id="IPR008937">
    <property type="entry name" value="Ras-like_GEF"/>
</dbReference>
<keyword evidence="1 4" id="KW-0728">SH3 domain</keyword>
<protein>
    <submittedName>
        <fullName evidence="9">Ras guanine nucleotide exchange factor domain-containing protein</fullName>
    </submittedName>
</protein>
<dbReference type="OrthoDB" id="28357at2759"/>
<feature type="compositionally biased region" description="Polar residues" evidence="5">
    <location>
        <begin position="820"/>
        <end position="831"/>
    </location>
</feature>
<dbReference type="CDD" id="cd06224">
    <property type="entry name" value="REM"/>
    <property type="match status" value="1"/>
</dbReference>
<comment type="caution">
    <text evidence="9">The sequence shown here is derived from an EMBL/GenBank/DDBJ whole genome shotgun (WGS) entry which is preliminary data.</text>
</comment>
<feature type="compositionally biased region" description="Low complexity" evidence="5">
    <location>
        <begin position="755"/>
        <end position="768"/>
    </location>
</feature>
<dbReference type="STRING" id="71784.A0A1Y2BFU8"/>
<feature type="region of interest" description="Disordered" evidence="5">
    <location>
        <begin position="359"/>
        <end position="457"/>
    </location>
</feature>
<evidence type="ECO:0000256" key="5">
    <source>
        <dbReference type="SAM" id="MobiDB-lite"/>
    </source>
</evidence>
<dbReference type="PANTHER" id="PTHR23113:SF354">
    <property type="entry name" value="BUD SITE SELECTION PROTEIN 5"/>
    <property type="match status" value="1"/>
</dbReference>
<feature type="compositionally biased region" description="Polar residues" evidence="5">
    <location>
        <begin position="621"/>
        <end position="633"/>
    </location>
</feature>
<dbReference type="Gene3D" id="1.20.870.10">
    <property type="entry name" value="Son of sevenless (SoS) protein Chain: S domain 1"/>
    <property type="match status" value="1"/>
</dbReference>
<gene>
    <name evidence="9" type="ORF">BCR39DRAFT_491424</name>
</gene>
<dbReference type="SMART" id="SM00326">
    <property type="entry name" value="SH3"/>
    <property type="match status" value="1"/>
</dbReference>
<dbReference type="SUPFAM" id="SSF50044">
    <property type="entry name" value="SH3-domain"/>
    <property type="match status" value="1"/>
</dbReference>
<dbReference type="GO" id="GO:0007265">
    <property type="term" value="P:Ras protein signal transduction"/>
    <property type="evidence" value="ECO:0007669"/>
    <property type="project" value="TreeGrafter"/>
</dbReference>
<evidence type="ECO:0000256" key="4">
    <source>
        <dbReference type="PROSITE-ProRule" id="PRU00192"/>
    </source>
</evidence>
<sequence>MIQTNIEAGPSWSNHSHSTDNDAPPTPVSPSRMPTHVQAIHEFDPSLLASTSASSQNMYLSFKSGEIIRVHVRDASGWWDGEISVTVEERVVNGPRRGWFPSNYVREMGWDTNSHKKGQASIASTSISSTSPKSRKDSINHSRHASTTSRASTSTSTSHALRSSGGGSHAPAMARGASSLPSSLQALLHPIVQALSLLESAIHANRKTHLQPATACVISCIRAALEQTDCISKESPTLVNHPVLAKERKIVLLELSKLVSCTRTASGVHDGTEAEVDDAKALEVLAKAARGVFASAKRFLVLAGECGVEATAPKSNAETQEEPSDSLAMRRTSSRTSVGSNRMQEAFRLKAASISDLRAARRRQASPPPPLPVSAGIITKTSQSRTRSPSRVITPLSATFASSSGSGRSSPVSQKSSHNRRVIGSMDSSFSHASTPSSDAGYPPWEDTTPVLTPIANEPNRQLGSVADVHEAVGLAEDTLLSIIAAFIGHLHSYHINSHPSSHAYLIEMTRETIDAVRDVLTIVETVGRNAGIRLSRPREIEHLRVAKDLLYDIASRLVEGAEVVANAPFSEGGEEGYDQEKGRLLQMATGTLRAGTECVRLVKQCLPEDEATLLPAQLATPRQNDGQHNRQLTPRPADAAVILRDKVVGVRGEHTLSGLHRKASSLSHLQQRYQNDGGMVQAPQEEDEGDDEEDDEEVVQDSGREDDDTLRPVIPTTVTFPPTPVRPVLQKTHTTPALGTVDAPELLRSYSDASEPITRSRSSSLSSPAPPKVSHRSPSRSADLDKFTSDYPEISNRSSVYSSTLSATTTGTSARSSEMSEFTTLTPQTTHGEEDLLSLPAQSSLAKMGHLSIDTDLTPTQPQTLPRPSMSRAVTAPAPQADVRFWVVAHDYDPREISFNSEGNMIGASLTVLVEKMTPHDGPVDPTFSATFFFTFRLFTTPQNLAQAVMVRYDLQPPQSVALGERERAIWVERKVVPVRLRIYNFLKSWLDSHWQADTDDVVLESLLDFAANVVMRTLPAMAPRLIDAIRKRQSGPWSAASSDASHKRSSSSDKFRLLSPMAPVNGLPPTPVISKSLHSLLQKSPATTAVAITDFDTLELARQMTIMESKLFAAVIPEEMLRTGKKTIPELKALSNLSNQITGWVADGILNEQDAKRRASLLKFYIKLADKCLTLNNFSTMFAVLAGLNTSIVLRLKKTWDALSPKYRLLMDRLRGVIEHTKNHAAYRARLREVHGPCLPFLGLILTDITFTSDGNPDTRAAVLAPEMQLINFDKYVKLGRIAIEFRRYQQPFNFHELEAVQIFLKRVLAERGSASLDALYRKSREWCFIYQRNKKGNTDSIKCSVARATSGSRKDWH</sequence>
<dbReference type="Gene3D" id="2.30.30.40">
    <property type="entry name" value="SH3 Domains"/>
    <property type="match status" value="1"/>
</dbReference>
<dbReference type="InterPro" id="IPR036028">
    <property type="entry name" value="SH3-like_dom_sf"/>
</dbReference>
<dbReference type="Pfam" id="PF07653">
    <property type="entry name" value="SH3_2"/>
    <property type="match status" value="1"/>
</dbReference>
<dbReference type="PROSITE" id="PS50212">
    <property type="entry name" value="RASGEF_NTER"/>
    <property type="match status" value="1"/>
</dbReference>
<feature type="domain" description="SH3" evidence="6">
    <location>
        <begin position="32"/>
        <end position="110"/>
    </location>
</feature>
<dbReference type="PROSITE" id="PS50002">
    <property type="entry name" value="SH3"/>
    <property type="match status" value="1"/>
</dbReference>
<dbReference type="InterPro" id="IPR000651">
    <property type="entry name" value="Ras-like_Gua-exchang_fac_N"/>
</dbReference>
<evidence type="ECO:0000313" key="9">
    <source>
        <dbReference type="EMBL" id="ORY33701.1"/>
    </source>
</evidence>
<feature type="compositionally biased region" description="Low complexity" evidence="5">
    <location>
        <begin position="120"/>
        <end position="131"/>
    </location>
</feature>
<evidence type="ECO:0000256" key="2">
    <source>
        <dbReference type="ARBA" id="ARBA00022658"/>
    </source>
</evidence>
<feature type="compositionally biased region" description="Low complexity" evidence="5">
    <location>
        <begin position="397"/>
        <end position="416"/>
    </location>
</feature>
<feature type="compositionally biased region" description="Low complexity" evidence="5">
    <location>
        <begin position="145"/>
        <end position="163"/>
    </location>
</feature>
<dbReference type="InterPro" id="IPR001452">
    <property type="entry name" value="SH3_domain"/>
</dbReference>
<feature type="compositionally biased region" description="Polar residues" evidence="5">
    <location>
        <begin position="334"/>
        <end position="343"/>
    </location>
</feature>
<dbReference type="InParanoid" id="A0A1Y2BFU8"/>
<evidence type="ECO:0000256" key="3">
    <source>
        <dbReference type="PROSITE-ProRule" id="PRU00168"/>
    </source>
</evidence>
<feature type="region of interest" description="Disordered" evidence="5">
    <location>
        <begin position="114"/>
        <end position="176"/>
    </location>
</feature>
<evidence type="ECO:0000256" key="1">
    <source>
        <dbReference type="ARBA" id="ARBA00022443"/>
    </source>
</evidence>
<feature type="region of interest" description="Disordered" evidence="5">
    <location>
        <begin position="312"/>
        <end position="344"/>
    </location>
</feature>
<feature type="compositionally biased region" description="Polar residues" evidence="5">
    <location>
        <begin position="426"/>
        <end position="438"/>
    </location>
</feature>
<dbReference type="PANTHER" id="PTHR23113">
    <property type="entry name" value="GUANINE NUCLEOTIDE EXCHANGE FACTOR"/>
    <property type="match status" value="1"/>
</dbReference>
<dbReference type="Pfam" id="PF25006">
    <property type="entry name" value="DUF7783"/>
    <property type="match status" value="1"/>
</dbReference>
<proteinExistence type="predicted"/>
<evidence type="ECO:0000313" key="10">
    <source>
        <dbReference type="Proteomes" id="UP000193986"/>
    </source>
</evidence>
<evidence type="ECO:0000259" key="8">
    <source>
        <dbReference type="PROSITE" id="PS50212"/>
    </source>
</evidence>
<feature type="region of interest" description="Disordered" evidence="5">
    <location>
        <begin position="812"/>
        <end position="835"/>
    </location>
</feature>
<feature type="region of interest" description="Disordered" evidence="5">
    <location>
        <begin position="619"/>
        <end position="639"/>
    </location>
</feature>
<name>A0A1Y2BFU8_9TREE</name>